<dbReference type="EMBL" id="SRMA01026471">
    <property type="protein sequence ID" value="TRY83579.1"/>
    <property type="molecule type" value="Genomic_DNA"/>
</dbReference>
<comment type="caution">
    <text evidence="1">The sequence shown here is derived from an EMBL/GenBank/DDBJ whole genome shotgun (WGS) entry which is preliminary data.</text>
</comment>
<evidence type="ECO:0000313" key="1">
    <source>
        <dbReference type="EMBL" id="TRY83579.1"/>
    </source>
</evidence>
<organism evidence="1 2">
    <name type="scientific">Danionella cerebrum</name>
    <dbReference type="NCBI Taxonomy" id="2873325"/>
    <lineage>
        <taxon>Eukaryota</taxon>
        <taxon>Metazoa</taxon>
        <taxon>Chordata</taxon>
        <taxon>Craniata</taxon>
        <taxon>Vertebrata</taxon>
        <taxon>Euteleostomi</taxon>
        <taxon>Actinopterygii</taxon>
        <taxon>Neopterygii</taxon>
        <taxon>Teleostei</taxon>
        <taxon>Ostariophysi</taxon>
        <taxon>Cypriniformes</taxon>
        <taxon>Danionidae</taxon>
        <taxon>Danioninae</taxon>
        <taxon>Danionella</taxon>
    </lineage>
</organism>
<proteinExistence type="predicted"/>
<dbReference type="Proteomes" id="UP000316079">
    <property type="component" value="Unassembled WGS sequence"/>
</dbReference>
<name>A0A553Q0W9_9TELE</name>
<keyword evidence="2" id="KW-1185">Reference proteome</keyword>
<accession>A0A553Q0W9</accession>
<protein>
    <submittedName>
        <fullName evidence="1">Uncharacterized protein</fullName>
    </submittedName>
</protein>
<gene>
    <name evidence="1" type="ORF">DNTS_005130</name>
</gene>
<feature type="non-terminal residue" evidence="1">
    <location>
        <position position="1"/>
    </location>
</feature>
<evidence type="ECO:0000313" key="2">
    <source>
        <dbReference type="Proteomes" id="UP000316079"/>
    </source>
</evidence>
<sequence length="106" mass="11240">FSSPQSTPSFGNLVSQNPGAQSFESLANQSTASPSFGSMANQATGFGSQGGGFSAFGSPGGFGGFGSNNQRIGFWVFFRGFEQFSSVCFQIFISDLQQLEELICFF</sequence>
<reference evidence="1 2" key="1">
    <citation type="journal article" date="2019" name="Sci. Data">
        <title>Hybrid genome assembly and annotation of Danionella translucida.</title>
        <authorList>
            <person name="Kadobianskyi M."/>
            <person name="Schulze L."/>
            <person name="Schuelke M."/>
            <person name="Judkewitz B."/>
        </authorList>
    </citation>
    <scope>NUCLEOTIDE SEQUENCE [LARGE SCALE GENOMIC DNA]</scope>
    <source>
        <strain evidence="1 2">Bolton</strain>
    </source>
</reference>
<dbReference type="AlphaFoldDB" id="A0A553Q0W9"/>